<evidence type="ECO:0000313" key="2">
    <source>
        <dbReference type="EMBL" id="SPO35686.1"/>
    </source>
</evidence>
<name>A0A5C3EVX9_9BASI</name>
<feature type="region of interest" description="Disordered" evidence="1">
    <location>
        <begin position="39"/>
        <end position="84"/>
    </location>
</feature>
<accession>A0A5C3EVX9</accession>
<gene>
    <name evidence="2" type="ORF">PSFLO_01157</name>
</gene>
<protein>
    <submittedName>
        <fullName evidence="2">Uncharacterized protein</fullName>
    </submittedName>
</protein>
<reference evidence="2 3" key="1">
    <citation type="submission" date="2018-03" db="EMBL/GenBank/DDBJ databases">
        <authorList>
            <person name="Guldener U."/>
        </authorList>
    </citation>
    <scope>NUCLEOTIDE SEQUENCE [LARGE SCALE GENOMIC DNA]</scope>
    <source>
        <strain evidence="2 3">DAOM196992</strain>
    </source>
</reference>
<dbReference type="EMBL" id="OOIP01000002">
    <property type="protein sequence ID" value="SPO35686.1"/>
    <property type="molecule type" value="Genomic_DNA"/>
</dbReference>
<dbReference type="Proteomes" id="UP000323386">
    <property type="component" value="Unassembled WGS sequence"/>
</dbReference>
<proteinExistence type="predicted"/>
<organism evidence="2 3">
    <name type="scientific">Pseudozyma flocculosa</name>
    <dbReference type="NCBI Taxonomy" id="84751"/>
    <lineage>
        <taxon>Eukaryota</taxon>
        <taxon>Fungi</taxon>
        <taxon>Dikarya</taxon>
        <taxon>Basidiomycota</taxon>
        <taxon>Ustilaginomycotina</taxon>
        <taxon>Ustilaginomycetes</taxon>
        <taxon>Ustilaginales</taxon>
        <taxon>Ustilaginaceae</taxon>
        <taxon>Pseudozyma</taxon>
    </lineage>
</organism>
<evidence type="ECO:0000313" key="3">
    <source>
        <dbReference type="Proteomes" id="UP000323386"/>
    </source>
</evidence>
<keyword evidence="3" id="KW-1185">Reference proteome</keyword>
<sequence>MHLDAHRPANLSSSGAHQAFVLHAAAPLVSCPLHPAAVWSSSSSSPPPPPPSACSRPSFRPFPQAPRHRRRPVRTATAASSAAPSLRSLLPLAKCYAAKRRRDTLIRRVGTRTTPSLSSPLPSSHGDRTAPALVCASVQPLSFGSPAALAPAPSKTKATLVVNNAATLLR</sequence>
<feature type="compositionally biased region" description="Low complexity" evidence="1">
    <location>
        <begin position="74"/>
        <end position="84"/>
    </location>
</feature>
<dbReference type="AlphaFoldDB" id="A0A5C3EVX9"/>
<evidence type="ECO:0000256" key="1">
    <source>
        <dbReference type="SAM" id="MobiDB-lite"/>
    </source>
</evidence>
<feature type="compositionally biased region" description="Low complexity" evidence="1">
    <location>
        <begin position="53"/>
        <end position="62"/>
    </location>
</feature>